<dbReference type="EMBL" id="OV725079">
    <property type="protein sequence ID" value="CAH1396422.1"/>
    <property type="molecule type" value="Genomic_DNA"/>
</dbReference>
<evidence type="ECO:0000256" key="1">
    <source>
        <dbReference type="SAM" id="MobiDB-lite"/>
    </source>
</evidence>
<organism evidence="2 3">
    <name type="scientific">Nezara viridula</name>
    <name type="common">Southern green stink bug</name>
    <name type="synonym">Cimex viridulus</name>
    <dbReference type="NCBI Taxonomy" id="85310"/>
    <lineage>
        <taxon>Eukaryota</taxon>
        <taxon>Metazoa</taxon>
        <taxon>Ecdysozoa</taxon>
        <taxon>Arthropoda</taxon>
        <taxon>Hexapoda</taxon>
        <taxon>Insecta</taxon>
        <taxon>Pterygota</taxon>
        <taxon>Neoptera</taxon>
        <taxon>Paraneoptera</taxon>
        <taxon>Hemiptera</taxon>
        <taxon>Heteroptera</taxon>
        <taxon>Panheteroptera</taxon>
        <taxon>Pentatomomorpha</taxon>
        <taxon>Pentatomoidea</taxon>
        <taxon>Pentatomidae</taxon>
        <taxon>Pentatominae</taxon>
        <taxon>Nezara</taxon>
    </lineage>
</organism>
<sequence length="137" mass="15139">MNVNDIEDLLGGTGRYRSRAYPLPLRILYNDNSNCRLLPHLFPYIVSFLVEELFGLGTALIITYDVLLQSRRCLRTDSPPPSPHYPRPRGWGSGGAPEHPGRGIGVPDPIGATFFTSIPPPPHLTLQKKINLTIPLG</sequence>
<accession>A0A9P0H6T2</accession>
<protein>
    <submittedName>
        <fullName evidence="2">Uncharacterized protein</fullName>
    </submittedName>
</protein>
<dbReference type="AlphaFoldDB" id="A0A9P0H6T2"/>
<keyword evidence="3" id="KW-1185">Reference proteome</keyword>
<name>A0A9P0H6T2_NEZVI</name>
<evidence type="ECO:0000313" key="3">
    <source>
        <dbReference type="Proteomes" id="UP001152798"/>
    </source>
</evidence>
<reference evidence="2" key="1">
    <citation type="submission" date="2022-01" db="EMBL/GenBank/DDBJ databases">
        <authorList>
            <person name="King R."/>
        </authorList>
    </citation>
    <scope>NUCLEOTIDE SEQUENCE</scope>
</reference>
<gene>
    <name evidence="2" type="ORF">NEZAVI_LOCUS6496</name>
</gene>
<evidence type="ECO:0000313" key="2">
    <source>
        <dbReference type="EMBL" id="CAH1396422.1"/>
    </source>
</evidence>
<feature type="region of interest" description="Disordered" evidence="1">
    <location>
        <begin position="76"/>
        <end position="105"/>
    </location>
</feature>
<dbReference type="Proteomes" id="UP001152798">
    <property type="component" value="Chromosome 3"/>
</dbReference>
<proteinExistence type="predicted"/>